<dbReference type="RefSeq" id="WP_183189208.1">
    <property type="nucleotide sequence ID" value="NZ_JACICD010000002.1"/>
</dbReference>
<sequence length="225" mass="24500">MPAIEQSAPISDSRAPLRAPEPANTSTPHHHVDPAEGQIRKVLPAERHLLVEHLLRLDPLSRFMRFGGVVSDGAIARHGTRVTSGDAMAIGYFVDGELRAVAELHPLPRRAGKPASAEAAFSVEREFQGKGIGSALMRHLVLLAQNRGIEELQVVFLPSNAPMKNLAVHHAANFSMDDDEMIGRVQAPHATVFSRLREFLGDVFAVCSAAFDLQERTLPPSMRGN</sequence>
<feature type="region of interest" description="Disordered" evidence="1">
    <location>
        <begin position="1"/>
        <end position="36"/>
    </location>
</feature>
<dbReference type="InterPro" id="IPR016181">
    <property type="entry name" value="Acyl_CoA_acyltransferase"/>
</dbReference>
<proteinExistence type="predicted"/>
<evidence type="ECO:0000313" key="3">
    <source>
        <dbReference type="EMBL" id="MBB3771059.1"/>
    </source>
</evidence>
<feature type="domain" description="N-acetyltransferase" evidence="2">
    <location>
        <begin position="37"/>
        <end position="198"/>
    </location>
</feature>
<accession>A0A839Z5V3</accession>
<dbReference type="EMBL" id="JACICD010000002">
    <property type="protein sequence ID" value="MBB3771059.1"/>
    <property type="molecule type" value="Genomic_DNA"/>
</dbReference>
<dbReference type="PROSITE" id="PS51186">
    <property type="entry name" value="GNAT"/>
    <property type="match status" value="1"/>
</dbReference>
<dbReference type="InterPro" id="IPR000182">
    <property type="entry name" value="GNAT_dom"/>
</dbReference>
<name>A0A839Z5V3_9HYPH</name>
<dbReference type="AlphaFoldDB" id="A0A839Z5V3"/>
<dbReference type="CDD" id="cd04301">
    <property type="entry name" value="NAT_SF"/>
    <property type="match status" value="1"/>
</dbReference>
<gene>
    <name evidence="3" type="ORF">FHS55_001654</name>
</gene>
<protein>
    <submittedName>
        <fullName evidence="3">GNAT superfamily N-acetyltransferase</fullName>
    </submittedName>
</protein>
<comment type="caution">
    <text evidence="3">The sequence shown here is derived from an EMBL/GenBank/DDBJ whole genome shotgun (WGS) entry which is preliminary data.</text>
</comment>
<keyword evidence="3" id="KW-0808">Transferase</keyword>
<keyword evidence="4" id="KW-1185">Reference proteome</keyword>
<evidence type="ECO:0000256" key="1">
    <source>
        <dbReference type="SAM" id="MobiDB-lite"/>
    </source>
</evidence>
<dbReference type="SUPFAM" id="SSF55729">
    <property type="entry name" value="Acyl-CoA N-acyltransferases (Nat)"/>
    <property type="match status" value="1"/>
</dbReference>
<dbReference type="Gene3D" id="3.40.630.30">
    <property type="match status" value="1"/>
</dbReference>
<evidence type="ECO:0000313" key="4">
    <source>
        <dbReference type="Proteomes" id="UP000533469"/>
    </source>
</evidence>
<organism evidence="3 4">
    <name type="scientific">Ancylobacter tetraedralis</name>
    <dbReference type="NCBI Taxonomy" id="217068"/>
    <lineage>
        <taxon>Bacteria</taxon>
        <taxon>Pseudomonadati</taxon>
        <taxon>Pseudomonadota</taxon>
        <taxon>Alphaproteobacteria</taxon>
        <taxon>Hyphomicrobiales</taxon>
        <taxon>Xanthobacteraceae</taxon>
        <taxon>Ancylobacter</taxon>
    </lineage>
</organism>
<dbReference type="Pfam" id="PF00583">
    <property type="entry name" value="Acetyltransf_1"/>
    <property type="match status" value="1"/>
</dbReference>
<evidence type="ECO:0000259" key="2">
    <source>
        <dbReference type="PROSITE" id="PS51186"/>
    </source>
</evidence>
<reference evidence="3 4" key="1">
    <citation type="submission" date="2020-08" db="EMBL/GenBank/DDBJ databases">
        <title>Genomic Encyclopedia of Type Strains, Phase IV (KMG-IV): sequencing the most valuable type-strain genomes for metagenomic binning, comparative biology and taxonomic classification.</title>
        <authorList>
            <person name="Goeker M."/>
        </authorList>
    </citation>
    <scope>NUCLEOTIDE SEQUENCE [LARGE SCALE GENOMIC DNA]</scope>
    <source>
        <strain evidence="3 4">DSM 5895</strain>
    </source>
</reference>
<dbReference type="Proteomes" id="UP000533469">
    <property type="component" value="Unassembled WGS sequence"/>
</dbReference>
<dbReference type="GO" id="GO:0016747">
    <property type="term" value="F:acyltransferase activity, transferring groups other than amino-acyl groups"/>
    <property type="evidence" value="ECO:0007669"/>
    <property type="project" value="InterPro"/>
</dbReference>